<dbReference type="RefSeq" id="XP_031870081.1">
    <property type="nucleotide sequence ID" value="XM_032013481.1"/>
</dbReference>
<dbReference type="Proteomes" id="UP000254866">
    <property type="component" value="Unassembled WGS sequence"/>
</dbReference>
<dbReference type="GeneID" id="43597707"/>
<comment type="caution">
    <text evidence="2">The sequence shown here is derived from an EMBL/GenBank/DDBJ whole genome shotgun (WGS) entry which is preliminary data.</text>
</comment>
<dbReference type="EMBL" id="NPIC01000003">
    <property type="protein sequence ID" value="RDL37425.1"/>
    <property type="molecule type" value="Genomic_DNA"/>
</dbReference>
<evidence type="ECO:0000256" key="1">
    <source>
        <dbReference type="SAM" id="MobiDB-lite"/>
    </source>
</evidence>
<evidence type="ECO:0000313" key="2">
    <source>
        <dbReference type="EMBL" id="RDL37425.1"/>
    </source>
</evidence>
<dbReference type="AlphaFoldDB" id="A0A370TPH7"/>
<feature type="region of interest" description="Disordered" evidence="1">
    <location>
        <begin position="196"/>
        <end position="230"/>
    </location>
</feature>
<evidence type="ECO:0000313" key="3">
    <source>
        <dbReference type="Proteomes" id="UP000254866"/>
    </source>
</evidence>
<feature type="region of interest" description="Disordered" evidence="1">
    <location>
        <begin position="296"/>
        <end position="315"/>
    </location>
</feature>
<dbReference type="OrthoDB" id="3438628at2759"/>
<feature type="compositionally biased region" description="Polar residues" evidence="1">
    <location>
        <begin position="196"/>
        <end position="208"/>
    </location>
</feature>
<protein>
    <submittedName>
        <fullName evidence="2">Uncharacterized protein</fullName>
    </submittedName>
</protein>
<name>A0A370TPH7_9HELO</name>
<keyword evidence="3" id="KW-1185">Reference proteome</keyword>
<accession>A0A370TPH7</accession>
<feature type="compositionally biased region" description="Basic and acidic residues" evidence="1">
    <location>
        <begin position="298"/>
        <end position="311"/>
    </location>
</feature>
<reference evidence="2 3" key="1">
    <citation type="journal article" date="2018" name="IMA Fungus">
        <title>IMA Genome-F 9: Draft genome sequence of Annulohypoxylon stygium, Aspergillus mulundensis, Berkeleyomyces basicola (syn. Thielaviopsis basicola), Ceratocystis smalleyi, two Cercospora beticola strains, Coleophoma cylindrospora, Fusarium fracticaudum, Phialophora cf. hyalina, and Morchella septimelata.</title>
        <authorList>
            <person name="Wingfield B.D."/>
            <person name="Bills G.F."/>
            <person name="Dong Y."/>
            <person name="Huang W."/>
            <person name="Nel W.J."/>
            <person name="Swalarsk-Parry B.S."/>
            <person name="Vaghefi N."/>
            <person name="Wilken P.M."/>
            <person name="An Z."/>
            <person name="de Beer Z.W."/>
            <person name="De Vos L."/>
            <person name="Chen L."/>
            <person name="Duong T.A."/>
            <person name="Gao Y."/>
            <person name="Hammerbacher A."/>
            <person name="Kikkert J.R."/>
            <person name="Li Y."/>
            <person name="Li H."/>
            <person name="Li K."/>
            <person name="Li Q."/>
            <person name="Liu X."/>
            <person name="Ma X."/>
            <person name="Naidoo K."/>
            <person name="Pethybridge S.J."/>
            <person name="Sun J."/>
            <person name="Steenkamp E.T."/>
            <person name="van der Nest M.A."/>
            <person name="van Wyk S."/>
            <person name="Wingfield M.J."/>
            <person name="Xiong C."/>
            <person name="Yue Q."/>
            <person name="Zhang X."/>
        </authorList>
    </citation>
    <scope>NUCLEOTIDE SEQUENCE [LARGE SCALE GENOMIC DNA]</scope>
    <source>
        <strain evidence="2 3">BP 5553</strain>
    </source>
</reference>
<organism evidence="2 3">
    <name type="scientific">Venustampulla echinocandica</name>
    <dbReference type="NCBI Taxonomy" id="2656787"/>
    <lineage>
        <taxon>Eukaryota</taxon>
        <taxon>Fungi</taxon>
        <taxon>Dikarya</taxon>
        <taxon>Ascomycota</taxon>
        <taxon>Pezizomycotina</taxon>
        <taxon>Leotiomycetes</taxon>
        <taxon>Helotiales</taxon>
        <taxon>Pleuroascaceae</taxon>
        <taxon>Venustampulla</taxon>
    </lineage>
</organism>
<proteinExistence type="predicted"/>
<sequence length="336" mass="37374">MTPIKGPRERHWTQFELQTLLALMAKGVHLEGRSKRKDDPGSARHAAQLNFATELNKALHGNDFRQDISKKEITRMVEKMMVERKHVVGKGGLMERQGTARLTRSLRMAWETNRKMDFNGSIGEWKDGRKLVEINKERVAKGLPPMEVLEEDEDEDGENAAAEVEEHEKEVEEQWAIATTQRKLLLAKGLVPRRVTSPSPFAPNTQGAVGTHDSSAEPLAQSDDHGDGYISPFLLEPATSNTQRSNELGFGSALLANTSSVSPNALLAQSTRIAQSKDVPAESPYFNRSRVSTFEGLRATHPERGYSRPGDEDIDMDVEMGSEADADDEWEEGEIV</sequence>
<gene>
    <name evidence="2" type="ORF">BP5553_04858</name>
</gene>